<proteinExistence type="inferred from homology"/>
<name>A0A645A0N9_9ZZZZ</name>
<comment type="similarity">
    <text evidence="1">Belongs to the desulfoferrodoxin family.</text>
</comment>
<dbReference type="InterPro" id="IPR051233">
    <property type="entry name" value="Desulfoferrodoxin_SOR"/>
</dbReference>
<dbReference type="GO" id="GO:0005506">
    <property type="term" value="F:iron ion binding"/>
    <property type="evidence" value="ECO:0007669"/>
    <property type="project" value="InterPro"/>
</dbReference>
<protein>
    <submittedName>
        <fullName evidence="8">Desulfoferrodoxin</fullName>
        <ecNumber evidence="8">1.15.1.2</ecNumber>
    </submittedName>
</protein>
<feature type="domain" description="Desulfoferrodoxin ferrous iron-binding" evidence="6">
    <location>
        <begin position="60"/>
        <end position="145"/>
    </location>
</feature>
<evidence type="ECO:0000256" key="4">
    <source>
        <dbReference type="ARBA" id="ARBA00022982"/>
    </source>
</evidence>
<evidence type="ECO:0000313" key="8">
    <source>
        <dbReference type="EMBL" id="MPM46308.1"/>
    </source>
</evidence>
<reference evidence="8" key="1">
    <citation type="submission" date="2019-08" db="EMBL/GenBank/DDBJ databases">
        <authorList>
            <person name="Kucharzyk K."/>
            <person name="Murdoch R.W."/>
            <person name="Higgins S."/>
            <person name="Loffler F."/>
        </authorList>
    </citation>
    <scope>NUCLEOTIDE SEQUENCE</scope>
</reference>
<dbReference type="InterPro" id="IPR036073">
    <property type="entry name" value="Desulfoferrodoxin_Fe-bd_dom_sf"/>
</dbReference>
<dbReference type="Gene3D" id="2.60.40.730">
    <property type="entry name" value="SOR catalytic domain"/>
    <property type="match status" value="1"/>
</dbReference>
<keyword evidence="5" id="KW-0408">Iron</keyword>
<evidence type="ECO:0000256" key="2">
    <source>
        <dbReference type="ARBA" id="ARBA00022448"/>
    </source>
</evidence>
<dbReference type="PANTHER" id="PTHR36541">
    <property type="entry name" value="SUPEROXIDE REDUCTASE-RELATED"/>
    <property type="match status" value="1"/>
</dbReference>
<dbReference type="Pfam" id="PF01880">
    <property type="entry name" value="Desulfoferrodox"/>
    <property type="match status" value="1"/>
</dbReference>
<dbReference type="InterPro" id="IPR002742">
    <property type="entry name" value="Desulfoferrodoxin_Fe-bd_dom"/>
</dbReference>
<gene>
    <name evidence="8" type="primary">dfx_13</name>
    <name evidence="8" type="ORF">SDC9_93006</name>
</gene>
<sequence length="149" mass="16185">MLKGLSIYRCSDCCNSLEVIEKGEPQLVCNGSSYALRCSKADAQVSCCGKPMELLIPNTVDASSEKHVPVAEFGNDGGELVVKVGSVAHPMTAEHYIEWIAVVSDNRVQRVNLKSGQSPEATFCACEATELDLYAYCNLHGLWKATIKK</sequence>
<dbReference type="AlphaFoldDB" id="A0A645A0N9"/>
<comment type="caution">
    <text evidence="8">The sequence shown here is derived from an EMBL/GenBank/DDBJ whole genome shotgun (WGS) entry which is preliminary data.</text>
</comment>
<evidence type="ECO:0000256" key="1">
    <source>
        <dbReference type="ARBA" id="ARBA00005941"/>
    </source>
</evidence>
<evidence type="ECO:0000256" key="3">
    <source>
        <dbReference type="ARBA" id="ARBA00022723"/>
    </source>
</evidence>
<dbReference type="EMBL" id="VSSQ01011225">
    <property type="protein sequence ID" value="MPM46308.1"/>
    <property type="molecule type" value="Genomic_DNA"/>
</dbReference>
<dbReference type="InterPro" id="IPR038094">
    <property type="entry name" value="Desulfoferrodoxin_N_sf"/>
</dbReference>
<evidence type="ECO:0000259" key="6">
    <source>
        <dbReference type="Pfam" id="PF01880"/>
    </source>
</evidence>
<dbReference type="NCBIfam" id="TIGR00332">
    <property type="entry name" value="neela_ferrous"/>
    <property type="match status" value="1"/>
</dbReference>
<dbReference type="Pfam" id="PF06397">
    <property type="entry name" value="Desulfoferrod_N"/>
    <property type="match status" value="1"/>
</dbReference>
<keyword evidence="2" id="KW-0813">Transport</keyword>
<feature type="domain" description="Desulfoferrodoxin N-terminal" evidence="7">
    <location>
        <begin position="6"/>
        <end position="31"/>
    </location>
</feature>
<dbReference type="InterPro" id="IPR004462">
    <property type="entry name" value="Desulfoferrodoxin_N"/>
</dbReference>
<dbReference type="GO" id="GO:0050605">
    <property type="term" value="F:superoxide reductase activity"/>
    <property type="evidence" value="ECO:0007669"/>
    <property type="project" value="UniProtKB-EC"/>
</dbReference>
<keyword evidence="8" id="KW-0560">Oxidoreductase</keyword>
<dbReference type="EC" id="1.15.1.2" evidence="8"/>
<evidence type="ECO:0000256" key="5">
    <source>
        <dbReference type="ARBA" id="ARBA00023004"/>
    </source>
</evidence>
<keyword evidence="3" id="KW-0479">Metal-binding</keyword>
<dbReference type="PANTHER" id="PTHR36541:SF1">
    <property type="entry name" value="SUPEROXIDE REDUCTASE-RELATED"/>
    <property type="match status" value="1"/>
</dbReference>
<accession>A0A645A0N9</accession>
<dbReference type="SUPFAM" id="SSF49367">
    <property type="entry name" value="Superoxide reductase-like"/>
    <property type="match status" value="1"/>
</dbReference>
<keyword evidence="4" id="KW-0249">Electron transport</keyword>
<organism evidence="8">
    <name type="scientific">bioreactor metagenome</name>
    <dbReference type="NCBI Taxonomy" id="1076179"/>
    <lineage>
        <taxon>unclassified sequences</taxon>
        <taxon>metagenomes</taxon>
        <taxon>ecological metagenomes</taxon>
    </lineage>
</organism>
<evidence type="ECO:0000259" key="7">
    <source>
        <dbReference type="Pfam" id="PF06397"/>
    </source>
</evidence>
<dbReference type="Gene3D" id="2.20.28.100">
    <property type="entry name" value="Desulphoferrodoxin, N-terminal domain"/>
    <property type="match status" value="1"/>
</dbReference>